<protein>
    <submittedName>
        <fullName evidence="1">Uncharacterized protein</fullName>
    </submittedName>
</protein>
<dbReference type="RefSeq" id="WP_188355524.1">
    <property type="nucleotide sequence ID" value="NZ_BMDH01000003.1"/>
</dbReference>
<evidence type="ECO:0000313" key="1">
    <source>
        <dbReference type="EMBL" id="GGI14698.1"/>
    </source>
</evidence>
<proteinExistence type="predicted"/>
<reference evidence="1" key="2">
    <citation type="submission" date="2020-09" db="EMBL/GenBank/DDBJ databases">
        <authorList>
            <person name="Sun Q."/>
            <person name="Sedlacek I."/>
        </authorList>
    </citation>
    <scope>NUCLEOTIDE SEQUENCE</scope>
    <source>
        <strain evidence="1">CCM 8606</strain>
    </source>
</reference>
<keyword evidence="2" id="KW-1185">Reference proteome</keyword>
<name>A0A8J3AHW2_9BIFI</name>
<evidence type="ECO:0000313" key="2">
    <source>
        <dbReference type="Proteomes" id="UP000619536"/>
    </source>
</evidence>
<dbReference type="InterPro" id="IPR013321">
    <property type="entry name" value="Arc_rbn_hlx_hlx"/>
</dbReference>
<dbReference type="EMBL" id="BMDH01000003">
    <property type="protein sequence ID" value="GGI14698.1"/>
    <property type="molecule type" value="Genomic_DNA"/>
</dbReference>
<accession>A0A8J3AHW2</accession>
<organism evidence="1 2">
    <name type="scientific">Galliscardovia ingluviei</name>
    <dbReference type="NCBI Taxonomy" id="1769422"/>
    <lineage>
        <taxon>Bacteria</taxon>
        <taxon>Bacillati</taxon>
        <taxon>Actinomycetota</taxon>
        <taxon>Actinomycetes</taxon>
        <taxon>Bifidobacteriales</taxon>
        <taxon>Bifidobacteriaceae</taxon>
        <taxon>Galliscardovia</taxon>
    </lineage>
</organism>
<reference evidence="1" key="1">
    <citation type="journal article" date="2014" name="Int. J. Syst. Evol. Microbiol.">
        <title>Complete genome sequence of Corynebacterium casei LMG S-19264T (=DSM 44701T), isolated from a smear-ripened cheese.</title>
        <authorList>
            <consortium name="US DOE Joint Genome Institute (JGI-PGF)"/>
            <person name="Walter F."/>
            <person name="Albersmeier A."/>
            <person name="Kalinowski J."/>
            <person name="Ruckert C."/>
        </authorList>
    </citation>
    <scope>NUCLEOTIDE SEQUENCE</scope>
    <source>
        <strain evidence="1">CCM 8606</strain>
    </source>
</reference>
<dbReference type="AlphaFoldDB" id="A0A8J3AHW2"/>
<dbReference type="GO" id="GO:0006355">
    <property type="term" value="P:regulation of DNA-templated transcription"/>
    <property type="evidence" value="ECO:0007669"/>
    <property type="project" value="InterPro"/>
</dbReference>
<dbReference type="Gene3D" id="1.10.1220.10">
    <property type="entry name" value="Met repressor-like"/>
    <property type="match status" value="1"/>
</dbReference>
<sequence length="73" mass="8167">MKNLAFTPAARNAETSMSKVLQSMHTDGEWVKTSICLRKQLRQACKSYAATHDTTIQQVIDEALTAYLNDHAI</sequence>
<dbReference type="SUPFAM" id="SSF47598">
    <property type="entry name" value="Ribbon-helix-helix"/>
    <property type="match status" value="1"/>
</dbReference>
<gene>
    <name evidence="1" type="ORF">GCM10007377_12220</name>
</gene>
<comment type="caution">
    <text evidence="1">The sequence shown here is derived from an EMBL/GenBank/DDBJ whole genome shotgun (WGS) entry which is preliminary data.</text>
</comment>
<dbReference type="Proteomes" id="UP000619536">
    <property type="component" value="Unassembled WGS sequence"/>
</dbReference>
<dbReference type="InterPro" id="IPR010985">
    <property type="entry name" value="Ribbon_hlx_hlx"/>
</dbReference>